<name>A0A0K1PFF8_9BACT</name>
<feature type="transmembrane region" description="Helical" evidence="6">
    <location>
        <begin position="99"/>
        <end position="119"/>
    </location>
</feature>
<accession>A0A0K1PFF8</accession>
<feature type="compositionally biased region" description="Polar residues" evidence="5">
    <location>
        <begin position="19"/>
        <end position="33"/>
    </location>
</feature>
<dbReference type="OrthoDB" id="9813074at2"/>
<protein>
    <submittedName>
        <fullName evidence="8">Rhomboid family serine protease</fullName>
    </submittedName>
</protein>
<dbReference type="STRING" id="1391653.AKJ08_2236"/>
<gene>
    <name evidence="8" type="ORF">AKJ08_2236</name>
</gene>
<dbReference type="InterPro" id="IPR035952">
    <property type="entry name" value="Rhomboid-like_sf"/>
</dbReference>
<dbReference type="AlphaFoldDB" id="A0A0K1PFF8"/>
<organism evidence="8 9">
    <name type="scientific">Vulgatibacter incomptus</name>
    <dbReference type="NCBI Taxonomy" id="1391653"/>
    <lineage>
        <taxon>Bacteria</taxon>
        <taxon>Pseudomonadati</taxon>
        <taxon>Myxococcota</taxon>
        <taxon>Myxococcia</taxon>
        <taxon>Myxococcales</taxon>
        <taxon>Cystobacterineae</taxon>
        <taxon>Vulgatibacteraceae</taxon>
        <taxon>Vulgatibacter</taxon>
    </lineage>
</organism>
<feature type="region of interest" description="Disordered" evidence="5">
    <location>
        <begin position="1"/>
        <end position="40"/>
    </location>
</feature>
<dbReference type="GO" id="GO:0016020">
    <property type="term" value="C:membrane"/>
    <property type="evidence" value="ECO:0007669"/>
    <property type="project" value="UniProtKB-SubCell"/>
</dbReference>
<dbReference type="InterPro" id="IPR022764">
    <property type="entry name" value="Peptidase_S54_rhomboid_dom"/>
</dbReference>
<dbReference type="PANTHER" id="PTHR43731">
    <property type="entry name" value="RHOMBOID PROTEASE"/>
    <property type="match status" value="1"/>
</dbReference>
<dbReference type="RefSeq" id="WP_050726101.1">
    <property type="nucleotide sequence ID" value="NZ_CP012332.1"/>
</dbReference>
<dbReference type="KEGG" id="vin:AKJ08_2236"/>
<dbReference type="PANTHER" id="PTHR43731:SF26">
    <property type="entry name" value="RHOMBOID-LIKE PROTEIN 10, CHLOROPLASTIC"/>
    <property type="match status" value="1"/>
</dbReference>
<feature type="transmembrane region" description="Helical" evidence="6">
    <location>
        <begin position="185"/>
        <end position="205"/>
    </location>
</feature>
<evidence type="ECO:0000256" key="1">
    <source>
        <dbReference type="ARBA" id="ARBA00004141"/>
    </source>
</evidence>
<evidence type="ECO:0000313" key="9">
    <source>
        <dbReference type="Proteomes" id="UP000055590"/>
    </source>
</evidence>
<proteinExistence type="predicted"/>
<keyword evidence="2 6" id="KW-0812">Transmembrane</keyword>
<feature type="domain" description="Peptidase S54 rhomboid" evidence="7">
    <location>
        <begin position="146"/>
        <end position="285"/>
    </location>
</feature>
<dbReference type="GO" id="GO:0006508">
    <property type="term" value="P:proteolysis"/>
    <property type="evidence" value="ECO:0007669"/>
    <property type="project" value="UniProtKB-KW"/>
</dbReference>
<dbReference type="SUPFAM" id="SSF48452">
    <property type="entry name" value="TPR-like"/>
    <property type="match status" value="1"/>
</dbReference>
<keyword evidence="4 6" id="KW-0472">Membrane</keyword>
<keyword evidence="8" id="KW-0645">Protease</keyword>
<dbReference type="Proteomes" id="UP000055590">
    <property type="component" value="Chromosome"/>
</dbReference>
<evidence type="ECO:0000256" key="5">
    <source>
        <dbReference type="SAM" id="MobiDB-lite"/>
    </source>
</evidence>
<evidence type="ECO:0000313" key="8">
    <source>
        <dbReference type="EMBL" id="AKU91849.1"/>
    </source>
</evidence>
<dbReference type="InterPro" id="IPR011990">
    <property type="entry name" value="TPR-like_helical_dom_sf"/>
</dbReference>
<feature type="transmembrane region" description="Helical" evidence="6">
    <location>
        <begin position="241"/>
        <end position="261"/>
    </location>
</feature>
<feature type="transmembrane region" description="Helical" evidence="6">
    <location>
        <begin position="161"/>
        <end position="178"/>
    </location>
</feature>
<evidence type="ECO:0000256" key="4">
    <source>
        <dbReference type="ARBA" id="ARBA00023136"/>
    </source>
</evidence>
<dbReference type="SUPFAM" id="SSF144091">
    <property type="entry name" value="Rhomboid-like"/>
    <property type="match status" value="1"/>
</dbReference>
<comment type="subcellular location">
    <subcellularLocation>
        <location evidence="1">Membrane</location>
        <topology evidence="1">Multi-pass membrane protein</topology>
    </subcellularLocation>
</comment>
<evidence type="ECO:0000256" key="3">
    <source>
        <dbReference type="ARBA" id="ARBA00022989"/>
    </source>
</evidence>
<dbReference type="GO" id="GO:0004252">
    <property type="term" value="F:serine-type endopeptidase activity"/>
    <property type="evidence" value="ECO:0007669"/>
    <property type="project" value="InterPro"/>
</dbReference>
<reference evidence="8 9" key="1">
    <citation type="submission" date="2015-08" db="EMBL/GenBank/DDBJ databases">
        <authorList>
            <person name="Babu N.S."/>
            <person name="Beckwith C.J."/>
            <person name="Beseler K.G."/>
            <person name="Brison A."/>
            <person name="Carone J.V."/>
            <person name="Caskin T.P."/>
            <person name="Diamond M."/>
            <person name="Durham M.E."/>
            <person name="Foxe J.M."/>
            <person name="Go M."/>
            <person name="Henderson B.A."/>
            <person name="Jones I.B."/>
            <person name="McGettigan J.A."/>
            <person name="Micheletti S.J."/>
            <person name="Nasrallah M.E."/>
            <person name="Ortiz D."/>
            <person name="Piller C.R."/>
            <person name="Privatt S.R."/>
            <person name="Schneider S.L."/>
            <person name="Sharp S."/>
            <person name="Smith T.C."/>
            <person name="Stanton J.D."/>
            <person name="Ullery H.E."/>
            <person name="Wilson R.J."/>
            <person name="Serrano M.G."/>
            <person name="Buck G."/>
            <person name="Lee V."/>
            <person name="Wang Y."/>
            <person name="Carvalho R."/>
            <person name="Voegtly L."/>
            <person name="Shi R."/>
            <person name="Duckworth R."/>
            <person name="Johnson A."/>
            <person name="Loviza R."/>
            <person name="Walstead R."/>
            <person name="Shah Z."/>
            <person name="Kiflezghi M."/>
            <person name="Wade K."/>
            <person name="Ball S.L."/>
            <person name="Bradley K.W."/>
            <person name="Asai D.J."/>
            <person name="Bowman C.A."/>
            <person name="Russell D.A."/>
            <person name="Pope W.H."/>
            <person name="Jacobs-Sera D."/>
            <person name="Hendrix R.W."/>
            <person name="Hatfull G.F."/>
        </authorList>
    </citation>
    <scope>NUCLEOTIDE SEQUENCE [LARGE SCALE GENOMIC DNA]</scope>
    <source>
        <strain evidence="8 9">DSM 27710</strain>
    </source>
</reference>
<evidence type="ECO:0000259" key="7">
    <source>
        <dbReference type="Pfam" id="PF01694"/>
    </source>
</evidence>
<evidence type="ECO:0000256" key="6">
    <source>
        <dbReference type="SAM" id="Phobius"/>
    </source>
</evidence>
<feature type="transmembrane region" description="Helical" evidence="6">
    <location>
        <begin position="298"/>
        <end position="319"/>
    </location>
</feature>
<dbReference type="Gene3D" id="1.20.1540.10">
    <property type="entry name" value="Rhomboid-like"/>
    <property type="match status" value="1"/>
</dbReference>
<keyword evidence="3 6" id="KW-1133">Transmembrane helix</keyword>
<keyword evidence="8" id="KW-0378">Hydrolase</keyword>
<dbReference type="Gene3D" id="1.25.40.10">
    <property type="entry name" value="Tetratricopeptide repeat domain"/>
    <property type="match status" value="1"/>
</dbReference>
<feature type="transmembrane region" description="Helical" evidence="6">
    <location>
        <begin position="211"/>
        <end position="229"/>
    </location>
</feature>
<sequence length="606" mass="65652">MKSVSARSAAEEVGPDSAGPTSSHAQSLSSTITIRGPGGEETLELEEFEERVERGQIDPASEVRFPPVTGAGWVRAVELEPFRGRYEPRALYFSRAFHLGRIPLLTIALALANVAVFLLSRRAGPVDTGTLLDFGAKAGPLLHDLGELWRLLTANFVHRDWAHLGFNLFVVFHFGAAVENAYRPLDYLLILFAAALGTTTLSYAMTDAASAGASGIAYGMLGAAVVFGLKYRRILPARYRSVLGGAVLPTVFVFLYIGWISSGVDNWGHVGGLVAGATVTALLSPRLLGDPPGLRSTVLTRIAPLAFGLLAVLAGGAVLRDRLPALVEVRSPRYGLALELPTRWLQRDELVFDNGMTASGRASLTAGVRLADESPDLESAAAAFVARELAPEEQAGRISQLELGRLRWAFVGGMLGVAQEVRFVADETPMRVTAHLFSRGNLLYNLIVARPNRLDGYDRVFERILATVRPIEPEFLLEARERVRIEPSRYESWMSLADAERQLGNSRQATEAVESAERLQPGRWEAAARLADLSFQDGLPGEGCRHAAAARRLAPEEPLALLVLAECTISHGDPAAAATMLDLALVARPPEPILRARLERLRATLR</sequence>
<dbReference type="InterPro" id="IPR050925">
    <property type="entry name" value="Rhomboid_protease_S54"/>
</dbReference>
<keyword evidence="9" id="KW-1185">Reference proteome</keyword>
<evidence type="ECO:0000256" key="2">
    <source>
        <dbReference type="ARBA" id="ARBA00022692"/>
    </source>
</evidence>
<dbReference type="EMBL" id="CP012332">
    <property type="protein sequence ID" value="AKU91849.1"/>
    <property type="molecule type" value="Genomic_DNA"/>
</dbReference>
<feature type="transmembrane region" description="Helical" evidence="6">
    <location>
        <begin position="267"/>
        <end position="286"/>
    </location>
</feature>
<dbReference type="Pfam" id="PF01694">
    <property type="entry name" value="Rhomboid"/>
    <property type="match status" value="1"/>
</dbReference>